<dbReference type="GO" id="GO:0000455">
    <property type="term" value="P:enzyme-directed rRNA pseudouridine synthesis"/>
    <property type="evidence" value="ECO:0007669"/>
    <property type="project" value="TreeGrafter"/>
</dbReference>
<name>A0A0G0K215_9BACT</name>
<comment type="similarity">
    <text evidence="1 4">Belongs to the pseudouridine synthase RluA family.</text>
</comment>
<accession>A0A0G0K215</accession>
<dbReference type="InterPro" id="IPR006224">
    <property type="entry name" value="PsdUridine_synth_RluA-like_CS"/>
</dbReference>
<dbReference type="InterPro" id="IPR050188">
    <property type="entry name" value="RluA_PseudoU_synthase"/>
</dbReference>
<dbReference type="EC" id="5.4.99.-" evidence="4"/>
<dbReference type="GO" id="GO:0009982">
    <property type="term" value="F:pseudouridine synthase activity"/>
    <property type="evidence" value="ECO:0007669"/>
    <property type="project" value="InterPro"/>
</dbReference>
<evidence type="ECO:0000256" key="3">
    <source>
        <dbReference type="PIRSR" id="PIRSR606225-1"/>
    </source>
</evidence>
<dbReference type="CDD" id="cd02869">
    <property type="entry name" value="PseudoU_synth_RluA_like"/>
    <property type="match status" value="1"/>
</dbReference>
<evidence type="ECO:0000256" key="2">
    <source>
        <dbReference type="ARBA" id="ARBA00023235"/>
    </source>
</evidence>
<dbReference type="AlphaFoldDB" id="A0A0G0K215"/>
<comment type="catalytic activity">
    <reaction evidence="4">
        <text>a uridine in RNA = a pseudouridine in RNA</text>
        <dbReference type="Rhea" id="RHEA:48348"/>
        <dbReference type="Rhea" id="RHEA-COMP:12068"/>
        <dbReference type="Rhea" id="RHEA-COMP:12069"/>
        <dbReference type="ChEBI" id="CHEBI:65314"/>
        <dbReference type="ChEBI" id="CHEBI:65315"/>
    </reaction>
</comment>
<dbReference type="SUPFAM" id="SSF55120">
    <property type="entry name" value="Pseudouridine synthase"/>
    <property type="match status" value="1"/>
</dbReference>
<organism evidence="6 7">
    <name type="scientific">Candidatus Shapirobacteria bacterium GW2011_GWE2_38_30</name>
    <dbReference type="NCBI Taxonomy" id="1618490"/>
    <lineage>
        <taxon>Bacteria</taxon>
        <taxon>Candidatus Shapironibacteriota</taxon>
    </lineage>
</organism>
<reference evidence="6 7" key="1">
    <citation type="journal article" date="2015" name="Nature">
        <title>rRNA introns, odd ribosomes, and small enigmatic genomes across a large radiation of phyla.</title>
        <authorList>
            <person name="Brown C.T."/>
            <person name="Hug L.A."/>
            <person name="Thomas B.C."/>
            <person name="Sharon I."/>
            <person name="Castelle C.J."/>
            <person name="Singh A."/>
            <person name="Wilkins M.J."/>
            <person name="Williams K.H."/>
            <person name="Banfield J.F."/>
        </authorList>
    </citation>
    <scope>NUCLEOTIDE SEQUENCE [LARGE SCALE GENOMIC DNA]</scope>
</reference>
<dbReference type="GO" id="GO:0003723">
    <property type="term" value="F:RNA binding"/>
    <property type="evidence" value="ECO:0007669"/>
    <property type="project" value="InterPro"/>
</dbReference>
<comment type="function">
    <text evidence="4">Responsible for synthesis of pseudouridine from uracil.</text>
</comment>
<comment type="caution">
    <text evidence="6">The sequence shown here is derived from an EMBL/GenBank/DDBJ whole genome shotgun (WGS) entry which is preliminary data.</text>
</comment>
<proteinExistence type="inferred from homology"/>
<dbReference type="InterPro" id="IPR006225">
    <property type="entry name" value="PsdUridine_synth_RluC/D"/>
</dbReference>
<dbReference type="Pfam" id="PF00849">
    <property type="entry name" value="PseudoU_synth_2"/>
    <property type="match status" value="1"/>
</dbReference>
<feature type="domain" description="Pseudouridine synthase RsuA/RluA-like" evidence="5">
    <location>
        <begin position="11"/>
        <end position="161"/>
    </location>
</feature>
<dbReference type="InterPro" id="IPR020103">
    <property type="entry name" value="PsdUridine_synth_cat_dom_sf"/>
</dbReference>
<sequence>MVKIVFKDDCLVVVDKPAGMVTTNEGNVSENTLENWSEENLKTGLSRGGIVHRLDKGTSGLVIIAKNTNCMENLQNQFKKRIVKKFYVALLGGDLPFEGEVLAPIKRSKYVFGKWGVDPDGKSARTLFKVLDKYKNDGKIYSLVEIELKTGRTHQIRVHFNYLGWPLVGDKTYGGKDNFGLGRPFLEAKRLKFIHPKKMEPVEFNKELSMDLRDHLKLYEKI</sequence>
<dbReference type="STRING" id="1618490.US90_C0016G0027"/>
<dbReference type="PANTHER" id="PTHR21600">
    <property type="entry name" value="MITOCHONDRIAL RNA PSEUDOURIDINE SYNTHASE"/>
    <property type="match status" value="1"/>
</dbReference>
<evidence type="ECO:0000256" key="1">
    <source>
        <dbReference type="ARBA" id="ARBA00010876"/>
    </source>
</evidence>
<evidence type="ECO:0000259" key="5">
    <source>
        <dbReference type="Pfam" id="PF00849"/>
    </source>
</evidence>
<dbReference type="PATRIC" id="fig|1618490.4.peg.621"/>
<feature type="active site" evidence="3">
    <location>
        <position position="55"/>
    </location>
</feature>
<dbReference type="EMBL" id="LBUT01000016">
    <property type="protein sequence ID" value="KKQ69525.1"/>
    <property type="molecule type" value="Genomic_DNA"/>
</dbReference>
<dbReference type="NCBIfam" id="TIGR00005">
    <property type="entry name" value="rluA_subfam"/>
    <property type="match status" value="1"/>
</dbReference>
<dbReference type="GO" id="GO:0140098">
    <property type="term" value="F:catalytic activity, acting on RNA"/>
    <property type="evidence" value="ECO:0007669"/>
    <property type="project" value="UniProtKB-ARBA"/>
</dbReference>
<protein>
    <recommendedName>
        <fullName evidence="4">Pseudouridine synthase</fullName>
        <ecNumber evidence="4">5.4.99.-</ecNumber>
    </recommendedName>
</protein>
<keyword evidence="2 4" id="KW-0413">Isomerase</keyword>
<evidence type="ECO:0000313" key="6">
    <source>
        <dbReference type="EMBL" id="KKQ69525.1"/>
    </source>
</evidence>
<dbReference type="InterPro" id="IPR006145">
    <property type="entry name" value="PsdUridine_synth_RsuA/RluA"/>
</dbReference>
<dbReference type="PROSITE" id="PS01129">
    <property type="entry name" value="PSI_RLU"/>
    <property type="match status" value="1"/>
</dbReference>
<evidence type="ECO:0000256" key="4">
    <source>
        <dbReference type="RuleBase" id="RU362028"/>
    </source>
</evidence>
<dbReference type="PANTHER" id="PTHR21600:SF44">
    <property type="entry name" value="RIBOSOMAL LARGE SUBUNIT PSEUDOURIDINE SYNTHASE D"/>
    <property type="match status" value="1"/>
</dbReference>
<evidence type="ECO:0000313" key="7">
    <source>
        <dbReference type="Proteomes" id="UP000034406"/>
    </source>
</evidence>
<gene>
    <name evidence="6" type="ORF">US90_C0016G0027</name>
</gene>
<dbReference type="Proteomes" id="UP000034406">
    <property type="component" value="Unassembled WGS sequence"/>
</dbReference>
<dbReference type="Gene3D" id="3.30.2350.10">
    <property type="entry name" value="Pseudouridine synthase"/>
    <property type="match status" value="1"/>
</dbReference>